<dbReference type="SUPFAM" id="SSF52540">
    <property type="entry name" value="P-loop containing nucleoside triphosphate hydrolases"/>
    <property type="match status" value="1"/>
</dbReference>
<evidence type="ECO:0000313" key="3">
    <source>
        <dbReference type="EMBL" id="MBB4940857.1"/>
    </source>
</evidence>
<dbReference type="InterPro" id="IPR006935">
    <property type="entry name" value="Helicase/UvrB_N"/>
</dbReference>
<protein>
    <submittedName>
        <fullName evidence="3">Type I site-specific restriction endonuclease</fullName>
    </submittedName>
</protein>
<organism evidence="3 4">
    <name type="scientific">Streptosporangium album</name>
    <dbReference type="NCBI Taxonomy" id="47479"/>
    <lineage>
        <taxon>Bacteria</taxon>
        <taxon>Bacillati</taxon>
        <taxon>Actinomycetota</taxon>
        <taxon>Actinomycetes</taxon>
        <taxon>Streptosporangiales</taxon>
        <taxon>Streptosporangiaceae</taxon>
        <taxon>Streptosporangium</taxon>
    </lineage>
</organism>
<keyword evidence="3" id="KW-0540">Nuclease</keyword>
<feature type="domain" description="Helicase/UvrB N-terminal" evidence="1">
    <location>
        <begin position="151"/>
        <end position="224"/>
    </location>
</feature>
<dbReference type="InterPro" id="IPR029464">
    <property type="entry name" value="HSDR_N"/>
</dbReference>
<dbReference type="Gene3D" id="3.90.1570.30">
    <property type="match status" value="1"/>
</dbReference>
<proteinExistence type="predicted"/>
<evidence type="ECO:0000259" key="2">
    <source>
        <dbReference type="Pfam" id="PF13588"/>
    </source>
</evidence>
<dbReference type="PANTHER" id="PTHR47396:SF1">
    <property type="entry name" value="ATP-DEPENDENT HELICASE IRC3-RELATED"/>
    <property type="match status" value="1"/>
</dbReference>
<dbReference type="AlphaFoldDB" id="A0A7W7WAW0"/>
<keyword evidence="3" id="KW-0255">Endonuclease</keyword>
<sequence>MERQLDRAGWSRDQLVDEYVITDGRILAAGGRPRRGMNLRADYVLEYRPGVPVAVVEVKRTSIKADDGIEQAKRYAKKLELPVAYATNGVKIYEIDLNVGTLIEIDDYPSPEELWARFRHAKGLDDEAITDLLTTPFDHSVKNWDNTPKIPRYYQRLAVNKAVEAIGRGQDRVLLVLATGTGKTLVAYQIVKKLWQARWPEGRLPRVLYLADRNILVDQPKDEYFVKGFGEAVHKLGRGIAQSGRHIYPVSSVVLRPSGRG</sequence>
<comment type="caution">
    <text evidence="3">The sequence shown here is derived from an EMBL/GenBank/DDBJ whole genome shotgun (WGS) entry which is preliminary data.</text>
</comment>
<dbReference type="Proteomes" id="UP000534286">
    <property type="component" value="Unassembled WGS sequence"/>
</dbReference>
<dbReference type="Pfam" id="PF13588">
    <property type="entry name" value="HSDR_N_2"/>
    <property type="match status" value="1"/>
</dbReference>
<name>A0A7W7WAW0_9ACTN</name>
<dbReference type="Gene3D" id="3.40.50.300">
    <property type="entry name" value="P-loop containing nucleotide triphosphate hydrolases"/>
    <property type="match status" value="1"/>
</dbReference>
<dbReference type="GO" id="GO:0016787">
    <property type="term" value="F:hydrolase activity"/>
    <property type="evidence" value="ECO:0007669"/>
    <property type="project" value="InterPro"/>
</dbReference>
<evidence type="ECO:0000259" key="1">
    <source>
        <dbReference type="Pfam" id="PF04851"/>
    </source>
</evidence>
<dbReference type="GO" id="GO:0005524">
    <property type="term" value="F:ATP binding"/>
    <property type="evidence" value="ECO:0007669"/>
    <property type="project" value="InterPro"/>
</dbReference>
<keyword evidence="3" id="KW-0378">Hydrolase</keyword>
<dbReference type="GO" id="GO:0004519">
    <property type="term" value="F:endonuclease activity"/>
    <property type="evidence" value="ECO:0007669"/>
    <property type="project" value="UniProtKB-KW"/>
</dbReference>
<reference evidence="3 4" key="1">
    <citation type="submission" date="2020-08" db="EMBL/GenBank/DDBJ databases">
        <title>Sequencing the genomes of 1000 actinobacteria strains.</title>
        <authorList>
            <person name="Klenk H.-P."/>
        </authorList>
    </citation>
    <scope>NUCLEOTIDE SEQUENCE [LARGE SCALE GENOMIC DNA]</scope>
    <source>
        <strain evidence="3 4">DSM 43023</strain>
    </source>
</reference>
<evidence type="ECO:0000313" key="4">
    <source>
        <dbReference type="Proteomes" id="UP000534286"/>
    </source>
</evidence>
<dbReference type="InterPro" id="IPR027417">
    <property type="entry name" value="P-loop_NTPase"/>
</dbReference>
<dbReference type="GO" id="GO:0003677">
    <property type="term" value="F:DNA binding"/>
    <property type="evidence" value="ECO:0007669"/>
    <property type="project" value="InterPro"/>
</dbReference>
<dbReference type="Pfam" id="PF04851">
    <property type="entry name" value="ResIII"/>
    <property type="match status" value="1"/>
</dbReference>
<gene>
    <name evidence="3" type="ORF">FHR32_005234</name>
</gene>
<keyword evidence="4" id="KW-1185">Reference proteome</keyword>
<dbReference type="EMBL" id="JACHJU010000002">
    <property type="protein sequence ID" value="MBB4940857.1"/>
    <property type="molecule type" value="Genomic_DNA"/>
</dbReference>
<dbReference type="InterPro" id="IPR050742">
    <property type="entry name" value="Helicase_Restrict-Modif_Enz"/>
</dbReference>
<accession>A0A7W7WAW0</accession>
<dbReference type="GO" id="GO:0005829">
    <property type="term" value="C:cytosol"/>
    <property type="evidence" value="ECO:0007669"/>
    <property type="project" value="TreeGrafter"/>
</dbReference>
<dbReference type="PANTHER" id="PTHR47396">
    <property type="entry name" value="TYPE I RESTRICTION ENZYME ECOKI R PROTEIN"/>
    <property type="match status" value="1"/>
</dbReference>
<feature type="domain" description="Type I restriction enzyme R protein N-terminal" evidence="2">
    <location>
        <begin position="37"/>
        <end position="98"/>
    </location>
</feature>